<name>A0A0F9IF47_9ZZZZ</name>
<accession>A0A0F9IF47</accession>
<reference evidence="1" key="1">
    <citation type="journal article" date="2015" name="Nature">
        <title>Complex archaea that bridge the gap between prokaryotes and eukaryotes.</title>
        <authorList>
            <person name="Spang A."/>
            <person name="Saw J.H."/>
            <person name="Jorgensen S.L."/>
            <person name="Zaremba-Niedzwiedzka K."/>
            <person name="Martijn J."/>
            <person name="Lind A.E."/>
            <person name="van Eijk R."/>
            <person name="Schleper C."/>
            <person name="Guy L."/>
            <person name="Ettema T.J."/>
        </authorList>
    </citation>
    <scope>NUCLEOTIDE SEQUENCE</scope>
</reference>
<evidence type="ECO:0000313" key="1">
    <source>
        <dbReference type="EMBL" id="KKM26092.1"/>
    </source>
</evidence>
<dbReference type="EMBL" id="LAZR01012580">
    <property type="protein sequence ID" value="KKM26092.1"/>
    <property type="molecule type" value="Genomic_DNA"/>
</dbReference>
<protein>
    <submittedName>
        <fullName evidence="1">Uncharacterized protein</fullName>
    </submittedName>
</protein>
<sequence>MPEQAIYRRKTEDFTTFGAKMLRFLSSLFRRQEKPRVYKRLLWLEPLTGILEGRYMVEALDGWIVYVRPPITLTLED</sequence>
<organism evidence="1">
    <name type="scientific">marine sediment metagenome</name>
    <dbReference type="NCBI Taxonomy" id="412755"/>
    <lineage>
        <taxon>unclassified sequences</taxon>
        <taxon>metagenomes</taxon>
        <taxon>ecological metagenomes</taxon>
    </lineage>
</organism>
<proteinExistence type="predicted"/>
<gene>
    <name evidence="1" type="ORF">LCGC14_1588220</name>
</gene>
<dbReference type="AlphaFoldDB" id="A0A0F9IF47"/>
<comment type="caution">
    <text evidence="1">The sequence shown here is derived from an EMBL/GenBank/DDBJ whole genome shotgun (WGS) entry which is preliminary data.</text>
</comment>